<dbReference type="InterPro" id="IPR026960">
    <property type="entry name" value="RVT-Znf"/>
</dbReference>
<dbReference type="AlphaFoldDB" id="A0A7J0ELU6"/>
<sequence length="481" mass="55330">MGARMAEEPVCDACGIMPFVNTAKSDKEWELPFLMRVGLKIRSVLQGVECYWLSILPIPAGRHGGPRQKLDPEQAQILIHPVTEEEIKKGFCCGCYGILSSGHILRQINHSVLALIPKSKDSDRVEDYRPLLAAMLLQSYIQNYCLEVAPALTSLLTQPAAYFNRKMIDNIIYCGALKARRPYLDCIDYGKAKSLWRMLRPATNMVAASRLTIAQFSPLMDKISDYISAWTGASLSYAGRTELIRSVLQGVECYWLSILPIPAGVRKKITQRCRNFLWSGRATINKKPLVDWKEVTLPRHEKGLGIRNSKAWNKALISKTLWDIQAKKDSLWVQWIHYVYMSRISFWEYKNKHEDSPLLKQIIALRDEIIEVEGSMQNAIICLTKWAPDGYLRSSFAYEFFRPKRAKNTWSKLVWHRAITPKYSFILWLGLKDCLLTRDKLHDFLLKIWPARYAWPKMKTLITYFSAVELGNRFGKQSKDG</sequence>
<evidence type="ECO:0000313" key="3">
    <source>
        <dbReference type="Proteomes" id="UP000585474"/>
    </source>
</evidence>
<evidence type="ECO:0000259" key="1">
    <source>
        <dbReference type="Pfam" id="PF13966"/>
    </source>
</evidence>
<keyword evidence="3" id="KW-1185">Reference proteome</keyword>
<feature type="domain" description="Reverse transcriptase zinc-binding" evidence="1">
    <location>
        <begin position="396"/>
        <end position="445"/>
    </location>
</feature>
<dbReference type="EMBL" id="BJWL01000005">
    <property type="protein sequence ID" value="GFY86939.1"/>
    <property type="molecule type" value="Genomic_DNA"/>
</dbReference>
<name>A0A7J0ELU6_9ERIC</name>
<reference evidence="2 3" key="1">
    <citation type="submission" date="2019-07" db="EMBL/GenBank/DDBJ databases">
        <title>De Novo Assembly of kiwifruit Actinidia rufa.</title>
        <authorList>
            <person name="Sugita-Konishi S."/>
            <person name="Sato K."/>
            <person name="Mori E."/>
            <person name="Abe Y."/>
            <person name="Kisaki G."/>
            <person name="Hamano K."/>
            <person name="Suezawa K."/>
            <person name="Otani M."/>
            <person name="Fukuda T."/>
            <person name="Manabe T."/>
            <person name="Gomi K."/>
            <person name="Tabuchi M."/>
            <person name="Akimitsu K."/>
            <person name="Kataoka I."/>
        </authorList>
    </citation>
    <scope>NUCLEOTIDE SEQUENCE [LARGE SCALE GENOMIC DNA]</scope>
    <source>
        <strain evidence="3">cv. Fuchu</strain>
    </source>
</reference>
<dbReference type="PANTHER" id="PTHR33116">
    <property type="entry name" value="REVERSE TRANSCRIPTASE ZINC-BINDING DOMAIN-CONTAINING PROTEIN-RELATED-RELATED"/>
    <property type="match status" value="1"/>
</dbReference>
<protein>
    <recommendedName>
        <fullName evidence="1">Reverse transcriptase zinc-binding domain-containing protein</fullName>
    </recommendedName>
</protein>
<comment type="caution">
    <text evidence="2">The sequence shown here is derived from an EMBL/GenBank/DDBJ whole genome shotgun (WGS) entry which is preliminary data.</text>
</comment>
<accession>A0A7J0ELU6</accession>
<organism evidence="2 3">
    <name type="scientific">Actinidia rufa</name>
    <dbReference type="NCBI Taxonomy" id="165716"/>
    <lineage>
        <taxon>Eukaryota</taxon>
        <taxon>Viridiplantae</taxon>
        <taxon>Streptophyta</taxon>
        <taxon>Embryophyta</taxon>
        <taxon>Tracheophyta</taxon>
        <taxon>Spermatophyta</taxon>
        <taxon>Magnoliopsida</taxon>
        <taxon>eudicotyledons</taxon>
        <taxon>Gunneridae</taxon>
        <taxon>Pentapetalae</taxon>
        <taxon>asterids</taxon>
        <taxon>Ericales</taxon>
        <taxon>Actinidiaceae</taxon>
        <taxon>Actinidia</taxon>
    </lineage>
</organism>
<evidence type="ECO:0000313" key="2">
    <source>
        <dbReference type="EMBL" id="GFY86939.1"/>
    </source>
</evidence>
<gene>
    <name evidence="2" type="ORF">Acr_05g0005780</name>
</gene>
<proteinExistence type="predicted"/>
<dbReference type="Proteomes" id="UP000585474">
    <property type="component" value="Unassembled WGS sequence"/>
</dbReference>
<dbReference type="Pfam" id="PF13966">
    <property type="entry name" value="zf-RVT"/>
    <property type="match status" value="1"/>
</dbReference>
<dbReference type="PANTHER" id="PTHR33116:SF66">
    <property type="entry name" value="REVERSE TRANSCRIPTASE ZINC-BINDING DOMAIN-CONTAINING PROTEIN"/>
    <property type="match status" value="1"/>
</dbReference>
<dbReference type="OrthoDB" id="1938625at2759"/>